<evidence type="ECO:0008006" key="4">
    <source>
        <dbReference type="Google" id="ProtNLM"/>
    </source>
</evidence>
<dbReference type="KEGG" id="cby:CLM_1856"/>
<organism evidence="2 3">
    <name type="scientific">Clostridium botulinum (strain Kyoto / Type A2)</name>
    <dbReference type="NCBI Taxonomy" id="536232"/>
    <lineage>
        <taxon>Bacteria</taxon>
        <taxon>Bacillati</taxon>
        <taxon>Bacillota</taxon>
        <taxon>Clostridia</taxon>
        <taxon>Eubacteriales</taxon>
        <taxon>Clostridiaceae</taxon>
        <taxon>Clostridium</taxon>
    </lineage>
</organism>
<reference evidence="2 3" key="1">
    <citation type="submission" date="2008-10" db="EMBL/GenBank/DDBJ databases">
        <title>Genome sequence of Clostridium botulinum A2 Kyoto.</title>
        <authorList>
            <person name="Shrivastava S."/>
            <person name="Brinkac L.M."/>
            <person name="Brown J.L."/>
            <person name="Bruce D."/>
            <person name="Detter C.C."/>
            <person name="Johnson E.A."/>
            <person name="Munk C.A."/>
            <person name="Smith L.A."/>
            <person name="Smith T.J."/>
            <person name="Sutton G."/>
            <person name="Brettin T.S."/>
        </authorList>
    </citation>
    <scope>NUCLEOTIDE SEQUENCE [LARGE SCALE GENOMIC DNA]</scope>
    <source>
        <strain evidence="3">Kyoto / Type A2</strain>
    </source>
</reference>
<dbReference type="Pfam" id="PF04284">
    <property type="entry name" value="DUF441"/>
    <property type="match status" value="1"/>
</dbReference>
<dbReference type="HOGENOM" id="CLU_2786434_0_0_9"/>
<keyword evidence="1" id="KW-0812">Transmembrane</keyword>
<protein>
    <recommendedName>
        <fullName evidence="4">DUF441 family protein</fullName>
    </recommendedName>
</protein>
<name>C1FN82_CLOBJ</name>
<dbReference type="RefSeq" id="WP_012704828.1">
    <property type="nucleotide sequence ID" value="NC_012563.1"/>
</dbReference>
<keyword evidence="1" id="KW-0472">Membrane</keyword>
<accession>C1FN82</accession>
<evidence type="ECO:0000256" key="1">
    <source>
        <dbReference type="SAM" id="Phobius"/>
    </source>
</evidence>
<sequence>MESNIILLSILVVAIIGKANSVALASCILLFIKLLNMEKYLFPFRWCSCRPFNTSGILALEIQVFHRG</sequence>
<gene>
    <name evidence="2" type="ordered locus">CLM_1856</name>
</gene>
<dbReference type="EMBL" id="CP001581">
    <property type="protein sequence ID" value="ACO85571.1"/>
    <property type="molecule type" value="Genomic_DNA"/>
</dbReference>
<dbReference type="InterPro" id="IPR007382">
    <property type="entry name" value="UPF0756_TM"/>
</dbReference>
<proteinExistence type="predicted"/>
<feature type="transmembrane region" description="Helical" evidence="1">
    <location>
        <begin position="6"/>
        <end position="32"/>
    </location>
</feature>
<evidence type="ECO:0000313" key="3">
    <source>
        <dbReference type="Proteomes" id="UP000001374"/>
    </source>
</evidence>
<dbReference type="Proteomes" id="UP000001374">
    <property type="component" value="Chromosome"/>
</dbReference>
<keyword evidence="1" id="KW-1133">Transmembrane helix</keyword>
<evidence type="ECO:0000313" key="2">
    <source>
        <dbReference type="EMBL" id="ACO85571.1"/>
    </source>
</evidence>
<dbReference type="AlphaFoldDB" id="C1FN82"/>